<feature type="compositionally biased region" description="Acidic residues" evidence="1">
    <location>
        <begin position="737"/>
        <end position="746"/>
    </location>
</feature>
<feature type="compositionally biased region" description="Low complexity" evidence="1">
    <location>
        <begin position="107"/>
        <end position="120"/>
    </location>
</feature>
<feature type="compositionally biased region" description="Low complexity" evidence="1">
    <location>
        <begin position="487"/>
        <end position="496"/>
    </location>
</feature>
<evidence type="ECO:0000313" key="2">
    <source>
        <dbReference type="EMBL" id="TCD67217.1"/>
    </source>
</evidence>
<keyword evidence="3" id="KW-1185">Reference proteome</keyword>
<dbReference type="STRING" id="92696.A0A4V2MWQ9"/>
<feature type="region of interest" description="Disordered" evidence="1">
    <location>
        <begin position="1"/>
        <end position="65"/>
    </location>
</feature>
<feature type="compositionally biased region" description="Basic residues" evidence="1">
    <location>
        <begin position="721"/>
        <end position="730"/>
    </location>
</feature>
<feature type="compositionally biased region" description="Low complexity" evidence="1">
    <location>
        <begin position="216"/>
        <end position="231"/>
    </location>
</feature>
<feature type="compositionally biased region" description="Low complexity" evidence="1">
    <location>
        <begin position="623"/>
        <end position="633"/>
    </location>
</feature>
<dbReference type="AlphaFoldDB" id="A0A4V2MWQ9"/>
<feature type="region of interest" description="Disordered" evidence="1">
    <location>
        <begin position="479"/>
        <end position="517"/>
    </location>
</feature>
<accession>A0A4V2MWQ9</accession>
<proteinExistence type="predicted"/>
<feature type="compositionally biased region" description="Polar residues" evidence="1">
    <location>
        <begin position="254"/>
        <end position="292"/>
    </location>
</feature>
<feature type="region of interest" description="Disordered" evidence="1">
    <location>
        <begin position="103"/>
        <end position="123"/>
    </location>
</feature>
<feature type="compositionally biased region" description="Low complexity" evidence="1">
    <location>
        <begin position="853"/>
        <end position="873"/>
    </location>
</feature>
<protein>
    <submittedName>
        <fullName evidence="2">Uncharacterized protein</fullName>
    </submittedName>
</protein>
<dbReference type="Proteomes" id="UP000292702">
    <property type="component" value="Unassembled WGS sequence"/>
</dbReference>
<evidence type="ECO:0000256" key="1">
    <source>
        <dbReference type="SAM" id="MobiDB-lite"/>
    </source>
</evidence>
<feature type="compositionally biased region" description="Basic and acidic residues" evidence="1">
    <location>
        <begin position="232"/>
        <end position="245"/>
    </location>
</feature>
<feature type="compositionally biased region" description="Basic residues" evidence="1">
    <location>
        <begin position="801"/>
        <end position="811"/>
    </location>
</feature>
<feature type="region of interest" description="Disordered" evidence="1">
    <location>
        <begin position="530"/>
        <end position="633"/>
    </location>
</feature>
<reference evidence="2 3" key="1">
    <citation type="submission" date="2018-11" db="EMBL/GenBank/DDBJ databases">
        <title>Genome assembly of Steccherinum ochraceum LE-BIN_3174, the white-rot fungus of the Steccherinaceae family (The Residual Polyporoid clade, Polyporales, Basidiomycota).</title>
        <authorList>
            <person name="Fedorova T.V."/>
            <person name="Glazunova O.A."/>
            <person name="Landesman E.O."/>
            <person name="Moiseenko K.V."/>
            <person name="Psurtseva N.V."/>
            <person name="Savinova O.S."/>
            <person name="Shakhova N.V."/>
            <person name="Tyazhelova T.V."/>
            <person name="Vasina D.V."/>
        </authorList>
    </citation>
    <scope>NUCLEOTIDE SEQUENCE [LARGE SCALE GENOMIC DNA]</scope>
    <source>
        <strain evidence="2 3">LE-BIN_3174</strain>
    </source>
</reference>
<name>A0A4V2MWQ9_9APHY</name>
<feature type="compositionally biased region" description="Low complexity" evidence="1">
    <location>
        <begin position="578"/>
        <end position="609"/>
    </location>
</feature>
<dbReference type="OrthoDB" id="5348546at2759"/>
<feature type="compositionally biased region" description="Low complexity" evidence="1">
    <location>
        <begin position="29"/>
        <end position="51"/>
    </location>
</feature>
<feature type="compositionally biased region" description="Basic residues" evidence="1">
    <location>
        <begin position="15"/>
        <end position="25"/>
    </location>
</feature>
<sequence length="1080" mass="117902">MHPTPVDPHRSLPFRLRRKDIHPRPHPPSASDVPYAYSDASASSSPVASSAVLESSEPNSPTDYAHIRAASSPRRDYYYANSDADHHPDFSWNVSPKSMGRLKYLHPDSLSPPSTSYSYHPSPPPLSPVLPALPSFVAPNLYHRPSSSSLSDRPLALSEDGEFDADLSEDDPDPFFASPSHRRRISFSTSCERDRPNDRPPPLLAPRSSATGKQNHSSSSLHKSKHVSVVSEHAHMHPQNRHDLSNDSPDPPHASSSYRLPDSLSTSNDRLPTILTSFSSGSEKQRTSTTPFTAGDESEDQVYRNSRTEERARGHIAPEAQALSDEDEDRLRSSPFTRYTLAFPDNEDERDHVPRRSRPVTPSSSSMRPPLMRKSVSIQPDSQTRGSVSQPGGGDAPLSPLTVYASSSPNGRSARTRSPEPTRRSYSQSPLPPSSPLLPSSPISAMSATAVEMDAELDSPLMNSSPLLLPEVHITTETDSQALYQRSSSTSSSSTSDQDQELVLRGSPMMSSPTPRAVRSTSLLAILNPAPESEQPSSLGLVLPPLRPQSPTPLSVPEAPIEPPEVPSTPKPLLEIKTSLPDSSPLSPALSISLATSPLQLPAEQLEPQLELEPEFEQHQAHSTPSSPLSAPTTPLFLRARVEDEDAEMQSVLSSPLSVIEHLEEDVDFDVEPAAKKRKVDESVDAPRKGVVAEEEDVFIERVESRKVEGSFLAVKPAKSQGKRKEKRSPRVVYSDLESEDGDEDKNLDRQGPSQSKEERHVLPTLLPTSIPTVSTAPKAKKGKKSVATASEAEDSASPVKKPKARGRKRKTDADGGEAGTKKRKKSRSSAPPTDADADDDNAPLKPKRKRPLPTTSQPSASSSSRTTKSKNLPTPPTSPSKTLTAEQLAVKRALIDERCPEGLDGAEMEGMVIVALGSARASSMAVESVWKGVLGARPGLEEMVKKVVVDAPELEKMDTVDEAPKEGNEKVAAAEDAQQVREETLSKREWLSVVQDTLEYGRMSSGVFGRVESSFKDEHAHALPPHYFYVPENDPDPERAVIIRSMMPRPAKRNETKKYKQYYFKPLGKVSRWEGEDAI</sequence>
<feature type="compositionally biased region" description="Polar residues" evidence="1">
    <location>
        <begin position="404"/>
        <end position="413"/>
    </location>
</feature>
<feature type="compositionally biased region" description="Polar residues" evidence="1">
    <location>
        <begin position="767"/>
        <end position="776"/>
    </location>
</feature>
<comment type="caution">
    <text evidence="2">The sequence shown here is derived from an EMBL/GenBank/DDBJ whole genome shotgun (WGS) entry which is preliminary data.</text>
</comment>
<dbReference type="EMBL" id="RWJN01000106">
    <property type="protein sequence ID" value="TCD67217.1"/>
    <property type="molecule type" value="Genomic_DNA"/>
</dbReference>
<feature type="compositionally biased region" description="Polar residues" evidence="1">
    <location>
        <begin position="376"/>
        <end position="390"/>
    </location>
</feature>
<feature type="compositionally biased region" description="Polar residues" evidence="1">
    <location>
        <begin position="52"/>
        <end position="62"/>
    </location>
</feature>
<organism evidence="2 3">
    <name type="scientific">Steccherinum ochraceum</name>
    <dbReference type="NCBI Taxonomy" id="92696"/>
    <lineage>
        <taxon>Eukaryota</taxon>
        <taxon>Fungi</taxon>
        <taxon>Dikarya</taxon>
        <taxon>Basidiomycota</taxon>
        <taxon>Agaricomycotina</taxon>
        <taxon>Agaricomycetes</taxon>
        <taxon>Polyporales</taxon>
        <taxon>Steccherinaceae</taxon>
        <taxon>Steccherinum</taxon>
    </lineage>
</organism>
<feature type="region of interest" description="Disordered" evidence="1">
    <location>
        <begin position="186"/>
        <end position="442"/>
    </location>
</feature>
<gene>
    <name evidence="2" type="ORF">EIP91_000393</name>
</gene>
<feature type="compositionally biased region" description="Pro residues" evidence="1">
    <location>
        <begin position="560"/>
        <end position="570"/>
    </location>
</feature>
<evidence type="ECO:0000313" key="3">
    <source>
        <dbReference type="Proteomes" id="UP000292702"/>
    </source>
</evidence>
<feature type="region of interest" description="Disordered" evidence="1">
    <location>
        <begin position="710"/>
        <end position="886"/>
    </location>
</feature>